<name>A0A7Y6B1N6_9SPHN</name>
<dbReference type="RefSeq" id="WP_175310446.1">
    <property type="nucleotide sequence ID" value="NZ_CBCRYR010000109.1"/>
</dbReference>
<feature type="transmembrane region" description="Helical" evidence="2">
    <location>
        <begin position="98"/>
        <end position="121"/>
    </location>
</feature>
<evidence type="ECO:0000313" key="3">
    <source>
        <dbReference type="EMBL" id="NUU45648.1"/>
    </source>
</evidence>
<reference evidence="3 4" key="1">
    <citation type="submission" date="2020-05" db="EMBL/GenBank/DDBJ databases">
        <title>Genome Sequencing of Type Strains.</title>
        <authorList>
            <person name="Lemaire J.F."/>
            <person name="Inderbitzin P."/>
            <person name="Gregorio O.A."/>
            <person name="Collins S.B."/>
            <person name="Wespe N."/>
            <person name="Knight-Connoni V."/>
        </authorList>
    </citation>
    <scope>NUCLEOTIDE SEQUENCE [LARGE SCALE GENOMIC DNA]</scope>
    <source>
        <strain evidence="3 4">DSM 100049</strain>
    </source>
</reference>
<proteinExistence type="predicted"/>
<evidence type="ECO:0000313" key="4">
    <source>
        <dbReference type="Proteomes" id="UP000536441"/>
    </source>
</evidence>
<keyword evidence="2" id="KW-1133">Transmembrane helix</keyword>
<evidence type="ECO:0000256" key="1">
    <source>
        <dbReference type="SAM" id="MobiDB-lite"/>
    </source>
</evidence>
<accession>A0A7Y6B1N6</accession>
<sequence>MEVGRRSIPVEELFGRVADAYVQATRLKAFAPVSLRFPTPGSGAGVSSNGTPPTGLRPSATEGDDDWGSGRTTEGTGLASWNEIGAGSRSLNMPVQTVPFVPIFILGAFFLIAPGMVVTLFTNSDPLGFAVVVATAIAALVRPTASWILFAVLCSMRTVPFIVAALTAVAIRIGLAQN</sequence>
<organism evidence="3 4">
    <name type="scientific">Sphingomonas zeae</name>
    <dbReference type="NCBI Taxonomy" id="1646122"/>
    <lineage>
        <taxon>Bacteria</taxon>
        <taxon>Pseudomonadati</taxon>
        <taxon>Pseudomonadota</taxon>
        <taxon>Alphaproteobacteria</taxon>
        <taxon>Sphingomonadales</taxon>
        <taxon>Sphingomonadaceae</taxon>
        <taxon>Sphingomonas</taxon>
    </lineage>
</organism>
<feature type="transmembrane region" description="Helical" evidence="2">
    <location>
        <begin position="127"/>
        <end position="152"/>
    </location>
</feature>
<feature type="transmembrane region" description="Helical" evidence="2">
    <location>
        <begin position="159"/>
        <end position="176"/>
    </location>
</feature>
<dbReference type="AlphaFoldDB" id="A0A7Y6B1N6"/>
<dbReference type="EMBL" id="JABMCH010000042">
    <property type="protein sequence ID" value="NUU45648.1"/>
    <property type="molecule type" value="Genomic_DNA"/>
</dbReference>
<feature type="region of interest" description="Disordered" evidence="1">
    <location>
        <begin position="41"/>
        <end position="79"/>
    </location>
</feature>
<dbReference type="Proteomes" id="UP000536441">
    <property type="component" value="Unassembled WGS sequence"/>
</dbReference>
<evidence type="ECO:0000256" key="2">
    <source>
        <dbReference type="SAM" id="Phobius"/>
    </source>
</evidence>
<keyword evidence="4" id="KW-1185">Reference proteome</keyword>
<gene>
    <name evidence="3" type="ORF">HP438_01445</name>
</gene>
<keyword evidence="2" id="KW-0812">Transmembrane</keyword>
<comment type="caution">
    <text evidence="3">The sequence shown here is derived from an EMBL/GenBank/DDBJ whole genome shotgun (WGS) entry which is preliminary data.</text>
</comment>
<keyword evidence="2" id="KW-0472">Membrane</keyword>
<protein>
    <submittedName>
        <fullName evidence="3">Uncharacterized protein</fullName>
    </submittedName>
</protein>